<reference evidence="1 2" key="1">
    <citation type="journal article" date="2018" name="Int. J. Syst. Evol. Microbiol.">
        <title>Mesosutterella multiformis gen. nov., sp. nov., a member of the family Sutterellaceae and Sutterella megalosphaeroides sp. nov., isolated from human faeces.</title>
        <authorList>
            <person name="Sakamoto M."/>
            <person name="Ikeyama N."/>
            <person name="Kunihiro T."/>
            <person name="Iino T."/>
            <person name="Yuki M."/>
            <person name="Ohkuma M."/>
        </authorList>
    </citation>
    <scope>NUCLEOTIDE SEQUENCE [LARGE SCALE GENOMIC DNA]</scope>
    <source>
        <strain evidence="1 2">4NBBH2</strain>
    </source>
</reference>
<name>A0A388SGX4_9BURK</name>
<accession>A0A401LN47</accession>
<accession>A0A388SGX4</accession>
<evidence type="ECO:0000313" key="2">
    <source>
        <dbReference type="Proteomes" id="UP000266091"/>
    </source>
</evidence>
<protein>
    <submittedName>
        <fullName evidence="1">Uncharacterized protein</fullName>
    </submittedName>
</protein>
<sequence length="448" mass="48611">MTPDAKVAFSFLTYPLLSMEPVQKSDPKPTRSGIETLLSLPESMQLPPPDPTTPEHAAVIFSVSENPGYAALGFSRIIAIGAPVASCGRVADSCRGRVDFLVTPGSERIPCQYAVVEAERLLSVKDPGDLFSPGSGSDAEEEPLLVVAGYLRAVGLEKAYREGHASEYREELLRDAGLYRLERKVIESLRQPVLVRLIPAERVSPALAASSNMAGYDLSEVIEKLRQEAENPGKQPELLPELAAPQPIPVLWLDAEGRPTLASLLEFVRRRPASEQKHFLNTEGLPVKGLKAAFLKAELLSAYGDRARGLFSDTMHPESASRVADALLAALPLATALEAAGTPDIVRLLADAAEYASSFAEPPQALSARLIQGELAVQPAVELWLFAALNADQADRIAFCRYARGLSEMLARRAGRKARLTLSRQLAADFTAWLEEKVPPRMSAFLLR</sequence>
<evidence type="ECO:0000313" key="1">
    <source>
        <dbReference type="EMBL" id="GBO93934.1"/>
    </source>
</evidence>
<comment type="caution">
    <text evidence="1">The sequence shown here is derived from an EMBL/GenBank/DDBJ whole genome shotgun (WGS) entry which is preliminary data.</text>
</comment>
<dbReference type="EMBL" id="BGZJ01000001">
    <property type="protein sequence ID" value="GBO93934.1"/>
    <property type="molecule type" value="Genomic_DNA"/>
</dbReference>
<gene>
    <name evidence="1" type="ORF">MESMUL_12880</name>
</gene>
<proteinExistence type="predicted"/>
<keyword evidence="2" id="KW-1185">Reference proteome</keyword>
<dbReference type="AlphaFoldDB" id="A0A388SGX4"/>
<organism evidence="1 2">
    <name type="scientific">Mesosutterella multiformis</name>
    <dbReference type="NCBI Taxonomy" id="2259133"/>
    <lineage>
        <taxon>Bacteria</taxon>
        <taxon>Pseudomonadati</taxon>
        <taxon>Pseudomonadota</taxon>
        <taxon>Betaproteobacteria</taxon>
        <taxon>Burkholderiales</taxon>
        <taxon>Sutterellaceae</taxon>
        <taxon>Mesosutterella</taxon>
    </lineage>
</organism>
<dbReference type="Proteomes" id="UP000266091">
    <property type="component" value="Unassembled WGS sequence"/>
</dbReference>